<feature type="non-terminal residue" evidence="1">
    <location>
        <position position="34"/>
    </location>
</feature>
<protein>
    <submittedName>
        <fullName evidence="1">Uncharacterized protein</fullName>
    </submittedName>
</protein>
<evidence type="ECO:0000313" key="1">
    <source>
        <dbReference type="EMBL" id="SVC22854.1"/>
    </source>
</evidence>
<dbReference type="EMBL" id="UINC01080164">
    <property type="protein sequence ID" value="SVC22854.1"/>
    <property type="molecule type" value="Genomic_DNA"/>
</dbReference>
<organism evidence="1">
    <name type="scientific">marine metagenome</name>
    <dbReference type="NCBI Taxonomy" id="408172"/>
    <lineage>
        <taxon>unclassified sequences</taxon>
        <taxon>metagenomes</taxon>
        <taxon>ecological metagenomes</taxon>
    </lineage>
</organism>
<sequence length="34" mass="3923">MPDTKQKFNVSYADKATFKNGLREFLECRDLGIS</sequence>
<reference evidence="1" key="1">
    <citation type="submission" date="2018-05" db="EMBL/GenBank/DDBJ databases">
        <authorList>
            <person name="Lanie J.A."/>
            <person name="Ng W.-L."/>
            <person name="Kazmierczak K.M."/>
            <person name="Andrzejewski T.M."/>
            <person name="Davidsen T.M."/>
            <person name="Wayne K.J."/>
            <person name="Tettelin H."/>
            <person name="Glass J.I."/>
            <person name="Rusch D."/>
            <person name="Podicherti R."/>
            <person name="Tsui H.-C.T."/>
            <person name="Winkler M.E."/>
        </authorList>
    </citation>
    <scope>NUCLEOTIDE SEQUENCE</scope>
</reference>
<proteinExistence type="predicted"/>
<feature type="non-terminal residue" evidence="1">
    <location>
        <position position="1"/>
    </location>
</feature>
<gene>
    <name evidence="1" type="ORF">METZ01_LOCUS275708</name>
</gene>
<dbReference type="AlphaFoldDB" id="A0A382KCY7"/>
<accession>A0A382KCY7</accession>
<name>A0A382KCY7_9ZZZZ</name>